<comment type="caution">
    <text evidence="2">The sequence shown here is derived from an EMBL/GenBank/DDBJ whole genome shotgun (WGS) entry which is preliminary data.</text>
</comment>
<accession>A0ABW4I9T1</accession>
<evidence type="ECO:0000313" key="3">
    <source>
        <dbReference type="Proteomes" id="UP001597118"/>
    </source>
</evidence>
<dbReference type="EMBL" id="JBHUDG010000001">
    <property type="protein sequence ID" value="MFD1628341.1"/>
    <property type="molecule type" value="Genomic_DNA"/>
</dbReference>
<dbReference type="PROSITE" id="PS51257">
    <property type="entry name" value="PROKAR_LIPOPROTEIN"/>
    <property type="match status" value="1"/>
</dbReference>
<protein>
    <submittedName>
        <fullName evidence="2">DUF5017 domain-containing protein</fullName>
    </submittedName>
</protein>
<dbReference type="RefSeq" id="WP_379660728.1">
    <property type="nucleotide sequence ID" value="NZ_JBHUDG010000001.1"/>
</dbReference>
<feature type="domain" description="DUF5017" evidence="1">
    <location>
        <begin position="16"/>
        <end position="203"/>
    </location>
</feature>
<keyword evidence="3" id="KW-1185">Reference proteome</keyword>
<dbReference type="InterPro" id="IPR032185">
    <property type="entry name" value="DUF5017"/>
</dbReference>
<dbReference type="Proteomes" id="UP001597118">
    <property type="component" value="Unassembled WGS sequence"/>
</dbReference>
<name>A0ABW4I9T1_9SPHI</name>
<reference evidence="3" key="1">
    <citation type="journal article" date="2019" name="Int. J. Syst. Evol. Microbiol.">
        <title>The Global Catalogue of Microorganisms (GCM) 10K type strain sequencing project: providing services to taxonomists for standard genome sequencing and annotation.</title>
        <authorList>
            <consortium name="The Broad Institute Genomics Platform"/>
            <consortium name="The Broad Institute Genome Sequencing Center for Infectious Disease"/>
            <person name="Wu L."/>
            <person name="Ma J."/>
        </authorList>
    </citation>
    <scope>NUCLEOTIDE SEQUENCE [LARGE SCALE GENOMIC DNA]</scope>
    <source>
        <strain evidence="3">CCUG 53762</strain>
    </source>
</reference>
<evidence type="ECO:0000313" key="2">
    <source>
        <dbReference type="EMBL" id="MFD1628341.1"/>
    </source>
</evidence>
<gene>
    <name evidence="2" type="ORF">ACFSAH_00550</name>
</gene>
<sequence>MKKIYLLSVACLIFMSCQKEQTIELPDFEVQTTSAEVKLGEKVNFSFSGNPDFINFYSGERGNDYNFREGRIEESEVFLSFESQIVDNRTPASTQGNQISVLISNNFNGNQTIADVEQADWTDITSQFRMAQLSENNMNIPSGKVNISPYLEEGKATYIAFKYTTKPRSTYGVAPNFNRIRSFLLESISNGQASTLATHATAGITFPKGLIRSATYQAGRGTLESTYINFYGNVSPSQDDVLTTAWVTTNAFNIGKKVDLGIDKAVSIKTVADVMVKTYSHIYKNPGKYRVVFVAKNANVYDEKTVLKQIDITVLP</sequence>
<dbReference type="Pfam" id="PF16409">
    <property type="entry name" value="DUF5017"/>
    <property type="match status" value="1"/>
</dbReference>
<proteinExistence type="predicted"/>
<organism evidence="2 3">
    <name type="scientific">Pseudopedobacter beijingensis</name>
    <dbReference type="NCBI Taxonomy" id="1207056"/>
    <lineage>
        <taxon>Bacteria</taxon>
        <taxon>Pseudomonadati</taxon>
        <taxon>Bacteroidota</taxon>
        <taxon>Sphingobacteriia</taxon>
        <taxon>Sphingobacteriales</taxon>
        <taxon>Sphingobacteriaceae</taxon>
        <taxon>Pseudopedobacter</taxon>
    </lineage>
</organism>
<evidence type="ECO:0000259" key="1">
    <source>
        <dbReference type="Pfam" id="PF16409"/>
    </source>
</evidence>